<sequence length="357" mass="41392">MSLFFFSSSCNSLMSFTVISSKRAFIAASTITLLLFFSLLSSLYSSISDKKCSSNHILPLSISLSPKPSLIDFNQITASADAKRNKEKILVLTPLKDAAGYLDRYFELLDRTRYPNHLISIAFLVSDSSDGTLELLEYHARRLQRRWSNRFESIRIFQKDFDFDLPNEKRHRYEMQPLRRRVMARSRNWLLSASLRHDISWVAWVDVDVVEYPPTIFEDLIRADVDVIVPNCLLSRQDHAFWAYDKNNWQETDASRFRQRDLDEEFVLLEGYYEFPTYRYLMVDMPTDVSPDYKVPLDGVGATFTLVKANVHREGAIFPAFTYQHQVETEGFAKIAKSMGFGVYGLPGYIIYHVQND</sequence>
<dbReference type="STRING" id="246409.I1BXX5"/>
<dbReference type="GO" id="GO:0006487">
    <property type="term" value="P:protein N-linked glycosylation"/>
    <property type="evidence" value="ECO:0007669"/>
    <property type="project" value="TreeGrafter"/>
</dbReference>
<dbReference type="PANTHER" id="PTHR43083">
    <property type="entry name" value="MANNAN POLYMERASE II"/>
    <property type="match status" value="1"/>
</dbReference>
<evidence type="ECO:0008006" key="4">
    <source>
        <dbReference type="Google" id="ProtNLM"/>
    </source>
</evidence>
<dbReference type="OrthoDB" id="2405412at2759"/>
<dbReference type="Proteomes" id="UP000009138">
    <property type="component" value="Unassembled WGS sequence"/>
</dbReference>
<dbReference type="SUPFAM" id="SSF53448">
    <property type="entry name" value="Nucleotide-diphospho-sugar transferases"/>
    <property type="match status" value="1"/>
</dbReference>
<gene>
    <name evidence="2" type="ORF">RO3G_05760</name>
</gene>
<evidence type="ECO:0000313" key="3">
    <source>
        <dbReference type="Proteomes" id="UP000009138"/>
    </source>
</evidence>
<dbReference type="Gene3D" id="3.90.550.10">
    <property type="entry name" value="Spore Coat Polysaccharide Biosynthesis Protein SpsA, Chain A"/>
    <property type="match status" value="1"/>
</dbReference>
<keyword evidence="3" id="KW-1185">Reference proteome</keyword>
<dbReference type="RefSeq" id="XP_067516451.1">
    <property type="nucleotide sequence ID" value="XM_067660350.1"/>
</dbReference>
<dbReference type="Pfam" id="PF03452">
    <property type="entry name" value="Anp1"/>
    <property type="match status" value="1"/>
</dbReference>
<evidence type="ECO:0000256" key="1">
    <source>
        <dbReference type="ARBA" id="ARBA00037964"/>
    </source>
</evidence>
<dbReference type="eggNOG" id="ENOG502QVDT">
    <property type="taxonomic scope" value="Eukaryota"/>
</dbReference>
<dbReference type="FunCoup" id="I1BXX5">
    <property type="interactions" value="23"/>
</dbReference>
<dbReference type="InParanoid" id="I1BXX5"/>
<dbReference type="InterPro" id="IPR052086">
    <property type="entry name" value="Mannan_Polymerase_Subunit"/>
</dbReference>
<reference evidence="2 3" key="1">
    <citation type="journal article" date="2009" name="PLoS Genet.">
        <title>Genomic analysis of the basal lineage fungus Rhizopus oryzae reveals a whole-genome duplication.</title>
        <authorList>
            <person name="Ma L.-J."/>
            <person name="Ibrahim A.S."/>
            <person name="Skory C."/>
            <person name="Grabherr M.G."/>
            <person name="Burger G."/>
            <person name="Butler M."/>
            <person name="Elias M."/>
            <person name="Idnurm A."/>
            <person name="Lang B.F."/>
            <person name="Sone T."/>
            <person name="Abe A."/>
            <person name="Calvo S.E."/>
            <person name="Corrochano L.M."/>
            <person name="Engels R."/>
            <person name="Fu J."/>
            <person name="Hansberg W."/>
            <person name="Kim J.-M."/>
            <person name="Kodira C.D."/>
            <person name="Koehrsen M.J."/>
            <person name="Liu B."/>
            <person name="Miranda-Saavedra D."/>
            <person name="O'Leary S."/>
            <person name="Ortiz-Castellanos L."/>
            <person name="Poulter R."/>
            <person name="Rodriguez-Romero J."/>
            <person name="Ruiz-Herrera J."/>
            <person name="Shen Y.-Q."/>
            <person name="Zeng Q."/>
            <person name="Galagan J."/>
            <person name="Birren B.W."/>
            <person name="Cuomo C.A."/>
            <person name="Wickes B.L."/>
        </authorList>
    </citation>
    <scope>NUCLEOTIDE SEQUENCE [LARGE SCALE GENOMIC DNA]</scope>
    <source>
        <strain evidence="3">RA 99-880 / ATCC MYA-4621 / FGSC 9543 / NRRL 43880</strain>
    </source>
</reference>
<protein>
    <recommendedName>
        <fullName evidence="4">Anp1-domain-containing protein</fullName>
    </recommendedName>
</protein>
<dbReference type="GO" id="GO:0000009">
    <property type="term" value="F:alpha-1,6-mannosyltransferase activity"/>
    <property type="evidence" value="ECO:0007669"/>
    <property type="project" value="TreeGrafter"/>
</dbReference>
<dbReference type="EMBL" id="CH476735">
    <property type="protein sequence ID" value="EIE81055.1"/>
    <property type="molecule type" value="Genomic_DNA"/>
</dbReference>
<dbReference type="AlphaFoldDB" id="I1BXX5"/>
<dbReference type="GO" id="GO:0000032">
    <property type="term" value="P:cell wall mannoprotein biosynthetic process"/>
    <property type="evidence" value="ECO:0007669"/>
    <property type="project" value="TreeGrafter"/>
</dbReference>
<comment type="similarity">
    <text evidence="1">Belongs to the ANP1/MMN9/VAN1 family.</text>
</comment>
<dbReference type="InterPro" id="IPR029044">
    <property type="entry name" value="Nucleotide-diphossugar_trans"/>
</dbReference>
<dbReference type="GeneID" id="93612731"/>
<evidence type="ECO:0000313" key="2">
    <source>
        <dbReference type="EMBL" id="EIE81055.1"/>
    </source>
</evidence>
<accession>I1BXX5</accession>
<dbReference type="VEuPathDB" id="FungiDB:RO3G_05760"/>
<name>I1BXX5_RHIO9</name>
<dbReference type="OMA" id="WQNNERV"/>
<dbReference type="PANTHER" id="PTHR43083:SF6">
    <property type="entry name" value="MANNAN POLYMERASE COMPLEXES SUBUNIT MNN9"/>
    <property type="match status" value="1"/>
</dbReference>
<dbReference type="GO" id="GO:0000136">
    <property type="term" value="C:mannan polymerase complex"/>
    <property type="evidence" value="ECO:0007669"/>
    <property type="project" value="TreeGrafter"/>
</dbReference>
<proteinExistence type="inferred from homology"/>
<organism evidence="2 3">
    <name type="scientific">Rhizopus delemar (strain RA 99-880 / ATCC MYA-4621 / FGSC 9543 / NRRL 43880)</name>
    <name type="common">Mucormycosis agent</name>
    <name type="synonym">Rhizopus arrhizus var. delemar</name>
    <dbReference type="NCBI Taxonomy" id="246409"/>
    <lineage>
        <taxon>Eukaryota</taxon>
        <taxon>Fungi</taxon>
        <taxon>Fungi incertae sedis</taxon>
        <taxon>Mucoromycota</taxon>
        <taxon>Mucoromycotina</taxon>
        <taxon>Mucoromycetes</taxon>
        <taxon>Mucorales</taxon>
        <taxon>Mucorineae</taxon>
        <taxon>Rhizopodaceae</taxon>
        <taxon>Rhizopus</taxon>
    </lineage>
</organism>